<accession>A0AAD7L1T9</accession>
<feature type="region of interest" description="Disordered" evidence="1">
    <location>
        <begin position="385"/>
        <end position="440"/>
    </location>
</feature>
<dbReference type="EMBL" id="JARAOO010000011">
    <property type="protein sequence ID" value="KAJ7949953.1"/>
    <property type="molecule type" value="Genomic_DNA"/>
</dbReference>
<comment type="caution">
    <text evidence="3">The sequence shown here is derived from an EMBL/GenBank/DDBJ whole genome shotgun (WGS) entry which is preliminary data.</text>
</comment>
<evidence type="ECO:0000259" key="2">
    <source>
        <dbReference type="PROSITE" id="PS51166"/>
    </source>
</evidence>
<feature type="domain" description="CBM20" evidence="2">
    <location>
        <begin position="87"/>
        <end position="197"/>
    </location>
</feature>
<dbReference type="GO" id="GO:2001070">
    <property type="term" value="F:starch binding"/>
    <property type="evidence" value="ECO:0007669"/>
    <property type="project" value="InterPro"/>
</dbReference>
<dbReference type="PROSITE" id="PS51166">
    <property type="entry name" value="CBM20"/>
    <property type="match status" value="1"/>
</dbReference>
<protein>
    <submittedName>
        <fullName evidence="3">Phosphoglucan, water dikinase, chloroplastic</fullName>
    </submittedName>
</protein>
<feature type="compositionally biased region" description="Polar residues" evidence="1">
    <location>
        <begin position="397"/>
        <end position="408"/>
    </location>
</feature>
<evidence type="ECO:0000256" key="1">
    <source>
        <dbReference type="SAM" id="MobiDB-lite"/>
    </source>
</evidence>
<feature type="compositionally biased region" description="Basic and acidic residues" evidence="1">
    <location>
        <begin position="417"/>
        <end position="436"/>
    </location>
</feature>
<sequence length="456" mass="50934">MEAHTGSFSKAIVDKCRARGSSSPTNFIHVSRRPEFRLPLRSQNDKLVNFRFLKLVSVQQKGIQLVNSLPTKTQAGLDTSETEPQQTHDSKIVHVKLKLQKECMFGEKFHVVGSDPMFGLWDPSNAIPMTWSDGNIWTIELDVPVGKTIQFKFILKGEGEGEGDGDENEIMWQPGSDRILKTWETKNTITVCEDWDNAELQKIIEEDPFSHQNEMPEINSEMPIIAELWTHPEGEMVSSVKTGSDVEGSKKFLAEKPVTLPQIGETAPMAIVAENIRHSNDSVVNANQIACNMKRVAHPNRESTNAKNKDVLVAENIIANNNIAAPVNNLESTVIEGDLFNYEGGPVLVPGLASSVISTEEEAPHEVEERIVKDISVGVFEAKDHNMPELDKEQQSDDSTPQETSKMLNNEEGLFDNEFKERSHLAKTEEQPKSEPADIQWGRKTLQMFLANLGLL</sequence>
<keyword evidence="4" id="KW-1185">Reference proteome</keyword>
<evidence type="ECO:0000313" key="4">
    <source>
        <dbReference type="Proteomes" id="UP001163823"/>
    </source>
</evidence>
<dbReference type="InterPro" id="IPR013784">
    <property type="entry name" value="Carb-bd-like_fold"/>
</dbReference>
<dbReference type="SUPFAM" id="SSF49452">
    <property type="entry name" value="Starch-binding domain-like"/>
    <property type="match status" value="1"/>
</dbReference>
<dbReference type="SMART" id="SM01065">
    <property type="entry name" value="CBM_2"/>
    <property type="match status" value="1"/>
</dbReference>
<dbReference type="GO" id="GO:0016020">
    <property type="term" value="C:membrane"/>
    <property type="evidence" value="ECO:0007669"/>
    <property type="project" value="TreeGrafter"/>
</dbReference>
<dbReference type="Proteomes" id="UP001163823">
    <property type="component" value="Chromosome 11"/>
</dbReference>
<dbReference type="Gene3D" id="2.60.40.10">
    <property type="entry name" value="Immunoglobulins"/>
    <property type="match status" value="1"/>
</dbReference>
<gene>
    <name evidence="3" type="ORF">O6P43_026211</name>
</gene>
<feature type="compositionally biased region" description="Basic and acidic residues" evidence="1">
    <location>
        <begin position="385"/>
        <end position="395"/>
    </location>
</feature>
<name>A0AAD7L1T9_QUISA</name>
<dbReference type="AlphaFoldDB" id="A0AAD7L1T9"/>
<dbReference type="InterPro" id="IPR013783">
    <property type="entry name" value="Ig-like_fold"/>
</dbReference>
<dbReference type="InterPro" id="IPR002044">
    <property type="entry name" value="CBM20"/>
</dbReference>
<dbReference type="Pfam" id="PF00686">
    <property type="entry name" value="CBM_20"/>
    <property type="match status" value="1"/>
</dbReference>
<proteinExistence type="predicted"/>
<organism evidence="3 4">
    <name type="scientific">Quillaja saponaria</name>
    <name type="common">Soap bark tree</name>
    <dbReference type="NCBI Taxonomy" id="32244"/>
    <lineage>
        <taxon>Eukaryota</taxon>
        <taxon>Viridiplantae</taxon>
        <taxon>Streptophyta</taxon>
        <taxon>Embryophyta</taxon>
        <taxon>Tracheophyta</taxon>
        <taxon>Spermatophyta</taxon>
        <taxon>Magnoliopsida</taxon>
        <taxon>eudicotyledons</taxon>
        <taxon>Gunneridae</taxon>
        <taxon>Pentapetalae</taxon>
        <taxon>rosids</taxon>
        <taxon>fabids</taxon>
        <taxon>Fabales</taxon>
        <taxon>Quillajaceae</taxon>
        <taxon>Quillaja</taxon>
    </lineage>
</organism>
<dbReference type="PANTHER" id="PTHR15048">
    <property type="entry name" value="STARCH-BINDING DOMAIN-CONTAINING PROTEIN 1"/>
    <property type="match status" value="1"/>
</dbReference>
<dbReference type="CDD" id="cd05467">
    <property type="entry name" value="CBM20"/>
    <property type="match status" value="1"/>
</dbReference>
<dbReference type="PANTHER" id="PTHR15048:SF0">
    <property type="entry name" value="STARCH-BINDING DOMAIN-CONTAINING PROTEIN 1"/>
    <property type="match status" value="1"/>
</dbReference>
<reference evidence="3" key="1">
    <citation type="journal article" date="2023" name="Science">
        <title>Elucidation of the pathway for biosynthesis of saponin adjuvants from the soapbark tree.</title>
        <authorList>
            <person name="Reed J."/>
            <person name="Orme A."/>
            <person name="El-Demerdash A."/>
            <person name="Owen C."/>
            <person name="Martin L.B.B."/>
            <person name="Misra R.C."/>
            <person name="Kikuchi S."/>
            <person name="Rejzek M."/>
            <person name="Martin A.C."/>
            <person name="Harkess A."/>
            <person name="Leebens-Mack J."/>
            <person name="Louveau T."/>
            <person name="Stephenson M.J."/>
            <person name="Osbourn A."/>
        </authorList>
    </citation>
    <scope>NUCLEOTIDE SEQUENCE</scope>
    <source>
        <strain evidence="3">S10</strain>
    </source>
</reference>
<evidence type="ECO:0000313" key="3">
    <source>
        <dbReference type="EMBL" id="KAJ7949953.1"/>
    </source>
</evidence>